<dbReference type="Pfam" id="PF03572">
    <property type="entry name" value="Peptidase_S41"/>
    <property type="match status" value="1"/>
</dbReference>
<dbReference type="InterPro" id="IPR036034">
    <property type="entry name" value="PDZ_sf"/>
</dbReference>
<dbReference type="InterPro" id="IPR005151">
    <property type="entry name" value="Tail-specific_protease"/>
</dbReference>
<feature type="chain" id="PRO_5018137547" evidence="1">
    <location>
        <begin position="20"/>
        <end position="740"/>
    </location>
</feature>
<dbReference type="SMART" id="SM00245">
    <property type="entry name" value="TSPc"/>
    <property type="match status" value="1"/>
</dbReference>
<evidence type="ECO:0000256" key="1">
    <source>
        <dbReference type="SAM" id="SignalP"/>
    </source>
</evidence>
<proteinExistence type="predicted"/>
<dbReference type="RefSeq" id="WP_124898679.1">
    <property type="nucleotide sequence ID" value="NZ_RQTJ01000006.1"/>
</dbReference>
<dbReference type="CDD" id="cd07562">
    <property type="entry name" value="Peptidase_S41_TRI"/>
    <property type="match status" value="1"/>
</dbReference>
<comment type="caution">
    <text evidence="3">The sequence shown here is derived from an EMBL/GenBank/DDBJ whole genome shotgun (WGS) entry which is preliminary data.</text>
</comment>
<accession>A0A3P1B5L8</accession>
<feature type="domain" description="Tail specific protease" evidence="2">
    <location>
        <begin position="519"/>
        <end position="717"/>
    </location>
</feature>
<dbReference type="PANTHER" id="PTHR32060">
    <property type="entry name" value="TAIL-SPECIFIC PROTEASE"/>
    <property type="match status" value="1"/>
</dbReference>
<keyword evidence="4" id="KW-1185">Reference proteome</keyword>
<gene>
    <name evidence="3" type="ORF">EG242_04315</name>
</gene>
<evidence type="ECO:0000313" key="4">
    <source>
        <dbReference type="Proteomes" id="UP000268372"/>
    </source>
</evidence>
<dbReference type="EMBL" id="RQTJ01000006">
    <property type="protein sequence ID" value="RRA95883.1"/>
    <property type="molecule type" value="Genomic_DNA"/>
</dbReference>
<dbReference type="GO" id="GO:0004175">
    <property type="term" value="F:endopeptidase activity"/>
    <property type="evidence" value="ECO:0007669"/>
    <property type="project" value="TreeGrafter"/>
</dbReference>
<dbReference type="GO" id="GO:0008236">
    <property type="term" value="F:serine-type peptidase activity"/>
    <property type="evidence" value="ECO:0007669"/>
    <property type="project" value="InterPro"/>
</dbReference>
<dbReference type="Gene3D" id="2.60.120.260">
    <property type="entry name" value="Galactose-binding domain-like"/>
    <property type="match status" value="1"/>
</dbReference>
<sequence length="740" mass="84083">MLKTLLKLMLCSIALPACAQKSNTKEPLNLNLENFTKDFPTGWQEFGQGSYSVKADSLIKQSGNYSASLENISESGFKALAINLPKNYDGKLIQLSGYIKTENVKDGFAGLWMRIDPEIAFDNMSERGITGTTDWQKYEVTLNLDPKKTDKIVLGGLLVGTGKMWLDNLSVSIDGKELDNPLLKTYTRELVPAEKDKAFDNGSQISLANLNETQLTNLEFMGYVWGFLKYYHPEIAKGNFNWDYELFRILPAYLKVKNNAERDQLLIDWIDKLGTVPVCKSCKVDTQQIYIKPNHSWVEKFNVQKALKDKIDYIFNNRNQDKNFYIDLAPGVQNPIFENENDYKNMTYPDDGFRLLSLYRYWNMVNYFFPNKYITDKKWNDVLKEHLPKFINAKNELDYEFAALQLIGEVNDTHANLWGGGDKIMEKRGSNYPPFKVKFIENKLVVADYYNPEHQSKAHVKVGDVITHINNIAVEDIIKKETINYPASNNAARLRDIAENMLRSPNNEIAIKYISDNGSKDIEIPLFDRKDLNYYYWYKVNENEKAYKILNNDVGYITLANIKSEDIAEIKRMFKNTKAIIIDIRNYPSHFVPFELGSYFMEKPTPFVTFTKGAVNTPGAFYFMEGPKIEPDGNNYKGKLAVLVNETSQSQAEYTAMAFKATPNCVIIGSTTAGADGNVSRITLPGGLSTMISGIGIYYPNKVNTQRVGIVPDVVANPTIEGVKNGKDEVLDKALEILNK</sequence>
<dbReference type="Proteomes" id="UP000268372">
    <property type="component" value="Unassembled WGS sequence"/>
</dbReference>
<dbReference type="Gene3D" id="2.30.42.10">
    <property type="match status" value="1"/>
</dbReference>
<dbReference type="InterPro" id="IPR029045">
    <property type="entry name" value="ClpP/crotonase-like_dom_sf"/>
</dbReference>
<dbReference type="AlphaFoldDB" id="A0A3P1B5L8"/>
<evidence type="ECO:0000313" key="3">
    <source>
        <dbReference type="EMBL" id="RRA95883.1"/>
    </source>
</evidence>
<reference evidence="3 4" key="1">
    <citation type="submission" date="2018-11" db="EMBL/GenBank/DDBJ databases">
        <title>Flavobacterium sp. nov., YIM 102796 draft genome.</title>
        <authorList>
            <person name="Li G."/>
            <person name="Jiang Y."/>
        </authorList>
    </citation>
    <scope>NUCLEOTIDE SEQUENCE [LARGE SCALE GENOMIC DNA]</scope>
    <source>
        <strain evidence="3 4">YIM 102796</strain>
    </source>
</reference>
<feature type="signal peptide" evidence="1">
    <location>
        <begin position="1"/>
        <end position="19"/>
    </location>
</feature>
<dbReference type="GO" id="GO:0006508">
    <property type="term" value="P:proteolysis"/>
    <property type="evidence" value="ECO:0007669"/>
    <property type="project" value="InterPro"/>
</dbReference>
<dbReference type="SUPFAM" id="SSF52096">
    <property type="entry name" value="ClpP/crotonase"/>
    <property type="match status" value="1"/>
</dbReference>
<organism evidence="3 4">
    <name type="scientific">Paenimyroides viscosum</name>
    <dbReference type="NCBI Taxonomy" id="2488729"/>
    <lineage>
        <taxon>Bacteria</taxon>
        <taxon>Pseudomonadati</taxon>
        <taxon>Bacteroidota</taxon>
        <taxon>Flavobacteriia</taxon>
        <taxon>Flavobacteriales</taxon>
        <taxon>Flavobacteriaceae</taxon>
        <taxon>Paenimyroides</taxon>
    </lineage>
</organism>
<dbReference type="OrthoDB" id="5379939at2"/>
<evidence type="ECO:0000259" key="2">
    <source>
        <dbReference type="SMART" id="SM00245"/>
    </source>
</evidence>
<dbReference type="PANTHER" id="PTHR32060:SF22">
    <property type="entry name" value="CARBOXYL-TERMINAL-PROCESSING PEPTIDASE 3, CHLOROPLASTIC"/>
    <property type="match status" value="1"/>
</dbReference>
<protein>
    <submittedName>
        <fullName evidence="3">Peptidase S41</fullName>
    </submittedName>
</protein>
<keyword evidence="1" id="KW-0732">Signal</keyword>
<dbReference type="Gene3D" id="3.90.226.10">
    <property type="entry name" value="2-enoyl-CoA Hydratase, Chain A, domain 1"/>
    <property type="match status" value="1"/>
</dbReference>
<name>A0A3P1B5L8_9FLAO</name>